<accession>A0A1M6F1E3</accession>
<dbReference type="Proteomes" id="UP000184387">
    <property type="component" value="Unassembled WGS sequence"/>
</dbReference>
<evidence type="ECO:0008006" key="4">
    <source>
        <dbReference type="Google" id="ProtNLM"/>
    </source>
</evidence>
<dbReference type="InterPro" id="IPR029058">
    <property type="entry name" value="AB_hydrolase_fold"/>
</dbReference>
<dbReference type="Gene3D" id="3.40.50.1820">
    <property type="entry name" value="alpha/beta hydrolase"/>
    <property type="match status" value="1"/>
</dbReference>
<dbReference type="EMBL" id="FQZF01000006">
    <property type="protein sequence ID" value="SHI91439.1"/>
    <property type="molecule type" value="Genomic_DNA"/>
</dbReference>
<name>A0A1M6F1E3_9PROT</name>
<dbReference type="STRING" id="198092.SAMN02745194_01358"/>
<evidence type="ECO:0000313" key="3">
    <source>
        <dbReference type="Proteomes" id="UP000184387"/>
    </source>
</evidence>
<protein>
    <recommendedName>
        <fullName evidence="4">Alpha/beta hydrolase family protein</fullName>
    </recommendedName>
</protein>
<reference evidence="2 3" key="1">
    <citation type="submission" date="2016-11" db="EMBL/GenBank/DDBJ databases">
        <authorList>
            <person name="Jaros S."/>
            <person name="Januszkiewicz K."/>
            <person name="Wedrychowicz H."/>
        </authorList>
    </citation>
    <scope>NUCLEOTIDE SEQUENCE [LARGE SCALE GENOMIC DNA]</scope>
    <source>
        <strain evidence="2 3">DSM 14916</strain>
    </source>
</reference>
<feature type="chain" id="PRO_5012725789" description="Alpha/beta hydrolase family protein" evidence="1">
    <location>
        <begin position="24"/>
        <end position="338"/>
    </location>
</feature>
<dbReference type="RefSeq" id="WP_245818212.1">
    <property type="nucleotide sequence ID" value="NZ_FQZF01000006.1"/>
</dbReference>
<feature type="signal peptide" evidence="1">
    <location>
        <begin position="1"/>
        <end position="23"/>
    </location>
</feature>
<sequence>MIFRRRRRRLLALGAFLPGAAGAAIRPRHAAPELIRPDPTMPFAPQLAEALSRPGRAAIIFDDPAGDPSRPVTLHAYRPQGWRPEGQVVLVLHGMGRNGDEYRDFWVEAAERHNLLIVAPTFPAHLFPTPETYNNGSVLGGDGSLRPAEWRGYRIPARVLAALRAAGLSTRPRALIFGHSAGGQFLHRQLSTEPSEMFEAAMVGNPGWFSLPDLDRPFPAGLGGIGVTEAELARLLAFPMTILSGEEDVETSGPSLPSQPEALAQGPHRFARALYYFEAGKAEAARRGLPFGWKRVTVPHIGHDGAAMSRVAASLWFEGMMPSDATLAEWGRKGQGAL</sequence>
<evidence type="ECO:0000256" key="1">
    <source>
        <dbReference type="SAM" id="SignalP"/>
    </source>
</evidence>
<organism evidence="2 3">
    <name type="scientific">Muricoccus roseus</name>
    <dbReference type="NCBI Taxonomy" id="198092"/>
    <lineage>
        <taxon>Bacteria</taxon>
        <taxon>Pseudomonadati</taxon>
        <taxon>Pseudomonadota</taxon>
        <taxon>Alphaproteobacteria</taxon>
        <taxon>Acetobacterales</taxon>
        <taxon>Roseomonadaceae</taxon>
        <taxon>Muricoccus</taxon>
    </lineage>
</organism>
<evidence type="ECO:0000313" key="2">
    <source>
        <dbReference type="EMBL" id="SHI91439.1"/>
    </source>
</evidence>
<gene>
    <name evidence="2" type="ORF">SAMN02745194_01358</name>
</gene>
<dbReference type="AlphaFoldDB" id="A0A1M6F1E3"/>
<proteinExistence type="predicted"/>
<keyword evidence="1" id="KW-0732">Signal</keyword>
<keyword evidence="3" id="KW-1185">Reference proteome</keyword>
<dbReference type="SUPFAM" id="SSF53474">
    <property type="entry name" value="alpha/beta-Hydrolases"/>
    <property type="match status" value="1"/>
</dbReference>